<sequence>MLTDVTLEVEQETFHAHKVVLSAASPYFKAMFTGGLKECEMARVKLQGVCPTAMTRILFFMYTGQIRVTELTVCQLLPAATMFQVPNVIDACCDFLERQLDPTNAIGIANFAEQHGCESLRQKANQFIERNFTQICREEEFLQLSVMQLICLIRKDELNVQGERDVYDAVLKWVKYDEDNRYPKMESILSAVRCQLLTPSFLKEQMKNCAVLRRAPGCREYLAKIFHDLTLHKRPAVRERKPNTTRMIFVAGGYYKHSLDMLEGYNVDDKVWLTLPKLTVPRSGLGAAFLKGTFYAVGGRNNSPGSSYDSDWVDRYNPVTERWRPCSPMSVPRNRVGVAVMDELLYAVGGSSGSDYHNTVEYYDPETDRWTLVQPMQSKRLGVGVAVVNRLLYAIALHQYIYVVGGFDGTRQLASVERYDTEQQCWEMVAPVRIARSALSLTVLDGRLYAIGGYDGQDFLTIVEVYDPVRDVWDEGTPLTSGRSGHASAVIYTPSCISSYMEGLNLGGGEEKRSDSGDGGGTGQPQQPPPPPSSSSSSQQASAPAPPSSSSSSSSSAPSCTSASGTHASSRGEEMTAGSGGDGDGGGGASDGPMEAQVVETEEEPFAMETDSSQEECDKDVTVSDGDGIRSSAAVPLEGAPPPDIPPPVALSLAVVERCPVVRSADLLLPSSRLTRRILSCRQRSKRCSGKERSSSAASPSPSRCPKRSSSSAARYTLTLAPTSRKEAPSGSAGGGGGCKSKRKAAGGTATDDHCPLVRLKKRITCLVSAIVSPTSSSSCSSVALPSPPALLSEESSSTTATNSNSSDSNSANINDEIVPTVPAIVLSTPHDLSAVDARRVPAVSAGCCTTAKL</sequence>
<feature type="compositionally biased region" description="Low complexity" evidence="4">
    <location>
        <begin position="789"/>
        <end position="813"/>
    </location>
</feature>
<dbReference type="SUPFAM" id="SSF50965">
    <property type="entry name" value="Galactose oxidase, central domain"/>
    <property type="match status" value="1"/>
</dbReference>
<protein>
    <recommendedName>
        <fullName evidence="5">BTB domain-containing protein</fullName>
    </recommendedName>
</protein>
<keyword evidence="1" id="KW-0880">Kelch repeat</keyword>
<evidence type="ECO:0000256" key="4">
    <source>
        <dbReference type="SAM" id="MobiDB-lite"/>
    </source>
</evidence>
<evidence type="ECO:0000256" key="3">
    <source>
        <dbReference type="ARBA" id="ARBA00023203"/>
    </source>
</evidence>
<dbReference type="PANTHER" id="PTHR24412:SF401">
    <property type="entry name" value="FI11917P"/>
    <property type="match status" value="1"/>
</dbReference>
<name>A0A8W7PAN8_ANOCL</name>
<dbReference type="Pfam" id="PF01344">
    <property type="entry name" value="Kelch_1"/>
    <property type="match status" value="4"/>
</dbReference>
<dbReference type="InterPro" id="IPR015915">
    <property type="entry name" value="Kelch-typ_b-propeller"/>
</dbReference>
<dbReference type="Pfam" id="PF07707">
    <property type="entry name" value="BACK"/>
    <property type="match status" value="1"/>
</dbReference>
<dbReference type="InterPro" id="IPR011333">
    <property type="entry name" value="SKP1/BTB/POZ_sf"/>
</dbReference>
<dbReference type="InterPro" id="IPR000210">
    <property type="entry name" value="BTB/POZ_dom"/>
</dbReference>
<dbReference type="PANTHER" id="PTHR24412">
    <property type="entry name" value="KELCH PROTEIN"/>
    <property type="match status" value="1"/>
</dbReference>
<dbReference type="Proteomes" id="UP000075882">
    <property type="component" value="Unassembled WGS sequence"/>
</dbReference>
<organism evidence="6">
    <name type="scientific">Anopheles coluzzii</name>
    <name type="common">African malaria mosquito</name>
    <dbReference type="NCBI Taxonomy" id="1518534"/>
    <lineage>
        <taxon>Eukaryota</taxon>
        <taxon>Metazoa</taxon>
        <taxon>Ecdysozoa</taxon>
        <taxon>Arthropoda</taxon>
        <taxon>Hexapoda</taxon>
        <taxon>Insecta</taxon>
        <taxon>Pterygota</taxon>
        <taxon>Neoptera</taxon>
        <taxon>Endopterygota</taxon>
        <taxon>Diptera</taxon>
        <taxon>Nematocera</taxon>
        <taxon>Culicoidea</taxon>
        <taxon>Culicidae</taxon>
        <taxon>Anophelinae</taxon>
        <taxon>Anopheles</taxon>
    </lineage>
</organism>
<feature type="compositionally biased region" description="Acidic residues" evidence="4">
    <location>
        <begin position="600"/>
        <end position="618"/>
    </location>
</feature>
<dbReference type="InterPro" id="IPR011043">
    <property type="entry name" value="Gal_Oxase/kelch_b-propeller"/>
</dbReference>
<dbReference type="FunFam" id="1.25.40.420:FF:000001">
    <property type="entry name" value="Kelch-like family member 12"/>
    <property type="match status" value="1"/>
</dbReference>
<keyword evidence="2" id="KW-0677">Repeat</keyword>
<dbReference type="Gene3D" id="1.25.40.420">
    <property type="match status" value="1"/>
</dbReference>
<feature type="compositionally biased region" description="Gly residues" evidence="4">
    <location>
        <begin position="578"/>
        <end position="590"/>
    </location>
</feature>
<dbReference type="Gene3D" id="2.120.10.80">
    <property type="entry name" value="Kelch-type beta propeller"/>
    <property type="match status" value="1"/>
</dbReference>
<dbReference type="VEuPathDB" id="VectorBase:ACON2_032661"/>
<dbReference type="GO" id="GO:0003779">
    <property type="term" value="F:actin binding"/>
    <property type="evidence" value="ECO:0007669"/>
    <property type="project" value="UniProtKB-KW"/>
</dbReference>
<dbReference type="EnsemblMetazoa" id="ACOM028718-RA">
    <property type="protein sequence ID" value="ACOM028718-PA.1"/>
    <property type="gene ID" value="ACOM028718"/>
</dbReference>
<dbReference type="PROSITE" id="PS50097">
    <property type="entry name" value="BTB"/>
    <property type="match status" value="1"/>
</dbReference>
<dbReference type="SUPFAM" id="SSF54695">
    <property type="entry name" value="POZ domain"/>
    <property type="match status" value="1"/>
</dbReference>
<dbReference type="InterPro" id="IPR006652">
    <property type="entry name" value="Kelch_1"/>
</dbReference>
<feature type="region of interest" description="Disordered" evidence="4">
    <location>
        <begin position="789"/>
        <end position="814"/>
    </location>
</feature>
<feature type="compositionally biased region" description="Low complexity" evidence="4">
    <location>
        <begin position="534"/>
        <end position="564"/>
    </location>
</feature>
<reference evidence="6" key="1">
    <citation type="submission" date="2022-08" db="UniProtKB">
        <authorList>
            <consortium name="EnsemblMetazoa"/>
        </authorList>
    </citation>
    <scope>IDENTIFICATION</scope>
</reference>
<keyword evidence="3" id="KW-0009">Actin-binding</keyword>
<feature type="domain" description="BTB" evidence="5">
    <location>
        <begin position="3"/>
        <end position="70"/>
    </location>
</feature>
<proteinExistence type="predicted"/>
<dbReference type="InterPro" id="IPR011705">
    <property type="entry name" value="BACK"/>
</dbReference>
<dbReference type="Pfam" id="PF00651">
    <property type="entry name" value="BTB"/>
    <property type="match status" value="1"/>
</dbReference>
<accession>A0A8W7PAN8</accession>
<feature type="region of interest" description="Disordered" evidence="4">
    <location>
        <begin position="503"/>
        <end position="644"/>
    </location>
</feature>
<evidence type="ECO:0000259" key="5">
    <source>
        <dbReference type="PROSITE" id="PS50097"/>
    </source>
</evidence>
<feature type="region of interest" description="Disordered" evidence="4">
    <location>
        <begin position="689"/>
        <end position="752"/>
    </location>
</feature>
<feature type="compositionally biased region" description="Low complexity" evidence="4">
    <location>
        <begin position="695"/>
        <end position="715"/>
    </location>
</feature>
<evidence type="ECO:0000313" key="6">
    <source>
        <dbReference type="EnsemblMetazoa" id="ACOM028718-PA.1"/>
    </source>
</evidence>
<dbReference type="AlphaFoldDB" id="A0A8W7PAN8"/>
<dbReference type="SMART" id="SM00225">
    <property type="entry name" value="BTB"/>
    <property type="match status" value="1"/>
</dbReference>
<dbReference type="SMART" id="SM00875">
    <property type="entry name" value="BACK"/>
    <property type="match status" value="1"/>
</dbReference>
<dbReference type="SMART" id="SM00612">
    <property type="entry name" value="Kelch"/>
    <property type="match status" value="5"/>
</dbReference>
<evidence type="ECO:0000256" key="2">
    <source>
        <dbReference type="ARBA" id="ARBA00022737"/>
    </source>
</evidence>
<evidence type="ECO:0000256" key="1">
    <source>
        <dbReference type="ARBA" id="ARBA00022441"/>
    </source>
</evidence>
<dbReference type="Gene3D" id="3.30.710.10">
    <property type="entry name" value="Potassium Channel Kv1.1, Chain A"/>
    <property type="match status" value="1"/>
</dbReference>